<name>A0ABR1JBX8_9AGAR</name>
<keyword evidence="1" id="KW-0175">Coiled coil</keyword>
<reference evidence="2 3" key="1">
    <citation type="submission" date="2024-01" db="EMBL/GenBank/DDBJ databases">
        <title>A draft genome for the cacao thread blight pathogen Marasmiellus scandens.</title>
        <authorList>
            <person name="Baruah I.K."/>
            <person name="Leung J."/>
            <person name="Bukari Y."/>
            <person name="Amoako-Attah I."/>
            <person name="Meinhardt L.W."/>
            <person name="Bailey B.A."/>
            <person name="Cohen S.P."/>
        </authorList>
    </citation>
    <scope>NUCLEOTIDE SEQUENCE [LARGE SCALE GENOMIC DNA]</scope>
    <source>
        <strain evidence="2 3">GH-19</strain>
    </source>
</reference>
<evidence type="ECO:0008006" key="4">
    <source>
        <dbReference type="Google" id="ProtNLM"/>
    </source>
</evidence>
<protein>
    <recommendedName>
        <fullName evidence="4">F-box domain-containing protein</fullName>
    </recommendedName>
</protein>
<organism evidence="2 3">
    <name type="scientific">Marasmiellus scandens</name>
    <dbReference type="NCBI Taxonomy" id="2682957"/>
    <lineage>
        <taxon>Eukaryota</taxon>
        <taxon>Fungi</taxon>
        <taxon>Dikarya</taxon>
        <taxon>Basidiomycota</taxon>
        <taxon>Agaricomycotina</taxon>
        <taxon>Agaricomycetes</taxon>
        <taxon>Agaricomycetidae</taxon>
        <taxon>Agaricales</taxon>
        <taxon>Marasmiineae</taxon>
        <taxon>Omphalotaceae</taxon>
        <taxon>Marasmiellus</taxon>
    </lineage>
</organism>
<comment type="caution">
    <text evidence="2">The sequence shown here is derived from an EMBL/GenBank/DDBJ whole genome shotgun (WGS) entry which is preliminary data.</text>
</comment>
<evidence type="ECO:0000313" key="2">
    <source>
        <dbReference type="EMBL" id="KAK7456434.1"/>
    </source>
</evidence>
<sequence length="585" mass="66492">MQAANRVTSAPELLRLLFEYSSREDNIQNAAVCRTWSEVSLDVLWHDVDDLRAFFNTLSPIIKKKYINSKITSGISYGYDFESEPCVKDWIRFESHYCRRVRSLSINSKSDHIGQSLLKYIALNRLSGPLLPALQNLRVNTSTSPSRWSLTHYPTIFMHSGIKRISIICDLASPLAHSLLEMVQFRMPNLSYFELDCSPSCLRDDVAKLSRFLQALPHLETLVLPTFVDPSSVLDGLLDRIKTLKIISSRELRLSLIENSLRCNPGPFHALENLDLAITYKLAITSLDGMPNLATLSLRSHLVESCEDIQTLCSTISHKCRLISKLCLDYDLSPHDEVEHLFDLMIAEDSHVEEKFLPCFSDLEALLQCKNIVDFTFKHSHPLRLGPSDIERLTLSWPRVISLVLNPFADEDYDNKPGCGALLFFVHNCPRIRHLGLLLDFTDHSIPSEDDMMTLPTVLLNLRTLNVGISKVVDDIRISLFLSRICPPGIKITGLYASSERTGEGWGLVQRMLPFMIQQARRTRKAFEKARKELSTSLKVAEDRSRLLEEQVRALRELTREGSKTASASFIVKSEEINTVMSWRT</sequence>
<evidence type="ECO:0000313" key="3">
    <source>
        <dbReference type="Proteomes" id="UP001498398"/>
    </source>
</evidence>
<accession>A0ABR1JBX8</accession>
<keyword evidence="3" id="KW-1185">Reference proteome</keyword>
<dbReference type="EMBL" id="JBANRG010000021">
    <property type="protein sequence ID" value="KAK7456434.1"/>
    <property type="molecule type" value="Genomic_DNA"/>
</dbReference>
<dbReference type="Proteomes" id="UP001498398">
    <property type="component" value="Unassembled WGS sequence"/>
</dbReference>
<feature type="coiled-coil region" evidence="1">
    <location>
        <begin position="517"/>
        <end position="561"/>
    </location>
</feature>
<proteinExistence type="predicted"/>
<gene>
    <name evidence="2" type="ORF">VKT23_010682</name>
</gene>
<evidence type="ECO:0000256" key="1">
    <source>
        <dbReference type="SAM" id="Coils"/>
    </source>
</evidence>